<dbReference type="Pfam" id="PF01381">
    <property type="entry name" value="HTH_3"/>
    <property type="match status" value="1"/>
</dbReference>
<reference evidence="2 3" key="1">
    <citation type="submission" date="2019-03" db="EMBL/GenBank/DDBJ databases">
        <title>Genomic Encyclopedia of Type Strains, Phase IV (KMG-IV): sequencing the most valuable type-strain genomes for metagenomic binning, comparative biology and taxonomic classification.</title>
        <authorList>
            <person name="Goeker M."/>
        </authorList>
    </citation>
    <scope>NUCLEOTIDE SEQUENCE [LARGE SCALE GENOMIC DNA]</scope>
    <source>
        <strain evidence="2 3">DSM 28287</strain>
    </source>
</reference>
<dbReference type="SMART" id="SM00530">
    <property type="entry name" value="HTH_XRE"/>
    <property type="match status" value="1"/>
</dbReference>
<comment type="caution">
    <text evidence="2">The sequence shown here is derived from an EMBL/GenBank/DDBJ whole genome shotgun (WGS) entry which is preliminary data.</text>
</comment>
<dbReference type="InterPro" id="IPR010982">
    <property type="entry name" value="Lambda_DNA-bd_dom_sf"/>
</dbReference>
<dbReference type="EMBL" id="SNXO01000024">
    <property type="protein sequence ID" value="TDP52985.1"/>
    <property type="molecule type" value="Genomic_DNA"/>
</dbReference>
<protein>
    <submittedName>
        <fullName evidence="2">Helix-turn-helix protein</fullName>
    </submittedName>
</protein>
<proteinExistence type="predicted"/>
<feature type="domain" description="HTH cro/C1-type" evidence="1">
    <location>
        <begin position="7"/>
        <end position="61"/>
    </location>
</feature>
<dbReference type="AlphaFoldDB" id="A0A4R6PZY0"/>
<gene>
    <name evidence="2" type="ORF">EV211_1243</name>
</gene>
<name>A0A4R6PZY0_9FIRM</name>
<dbReference type="Gene3D" id="1.10.260.40">
    <property type="entry name" value="lambda repressor-like DNA-binding domains"/>
    <property type="match status" value="1"/>
</dbReference>
<keyword evidence="3" id="KW-1185">Reference proteome</keyword>
<accession>A0A4R6PZY0</accession>
<dbReference type="Proteomes" id="UP000295500">
    <property type="component" value="Unassembled WGS sequence"/>
</dbReference>
<dbReference type="CDD" id="cd00093">
    <property type="entry name" value="HTH_XRE"/>
    <property type="match status" value="1"/>
</dbReference>
<dbReference type="RefSeq" id="WP_133528731.1">
    <property type="nucleotide sequence ID" value="NZ_SNXO01000024.1"/>
</dbReference>
<evidence type="ECO:0000313" key="2">
    <source>
        <dbReference type="EMBL" id="TDP52985.1"/>
    </source>
</evidence>
<dbReference type="PROSITE" id="PS50943">
    <property type="entry name" value="HTH_CROC1"/>
    <property type="match status" value="1"/>
</dbReference>
<dbReference type="SUPFAM" id="SSF47413">
    <property type="entry name" value="lambda repressor-like DNA-binding domains"/>
    <property type="match status" value="1"/>
</dbReference>
<sequence length="200" mass="23690">MSSGYLFRKFRELRGLTQKALGKKVNLDDVRIRQYELDIRSPKDDVLNNISSALNVKPEYFKDPSYPYDFEEVIRLLFKLEDSIPIGIRKVDINGTPVHSLVFLGHNILKIDKTLEAWTQMQFKFMDEEISWEEYEDWKANWPDSLREDYEFNPEGSKNTSYEEYMAQVQKLDDMQAAKESLAERKFRVAKNKVENEEDK</sequence>
<dbReference type="OrthoDB" id="9785138at2"/>
<evidence type="ECO:0000313" key="3">
    <source>
        <dbReference type="Proteomes" id="UP000295500"/>
    </source>
</evidence>
<dbReference type="GO" id="GO:0003677">
    <property type="term" value="F:DNA binding"/>
    <property type="evidence" value="ECO:0007669"/>
    <property type="project" value="InterPro"/>
</dbReference>
<organism evidence="2 3">
    <name type="scientific">Aminicella lysinilytica</name>
    <dbReference type="NCBI Taxonomy" id="433323"/>
    <lineage>
        <taxon>Bacteria</taxon>
        <taxon>Bacillati</taxon>
        <taxon>Bacillota</taxon>
        <taxon>Clostridia</taxon>
        <taxon>Peptostreptococcales</taxon>
        <taxon>Anaerovoracaceae</taxon>
        <taxon>Aminicella</taxon>
    </lineage>
</organism>
<evidence type="ECO:0000259" key="1">
    <source>
        <dbReference type="PROSITE" id="PS50943"/>
    </source>
</evidence>
<dbReference type="InterPro" id="IPR001387">
    <property type="entry name" value="Cro/C1-type_HTH"/>
</dbReference>